<feature type="region of interest" description="Disordered" evidence="12">
    <location>
        <begin position="428"/>
        <end position="455"/>
    </location>
</feature>
<gene>
    <name evidence="14" type="ORF">LLEC1_01728</name>
</gene>
<dbReference type="GO" id="GO:0015031">
    <property type="term" value="P:protein transport"/>
    <property type="evidence" value="ECO:0007669"/>
    <property type="project" value="UniProtKB-KW"/>
</dbReference>
<feature type="compositionally biased region" description="Basic and acidic residues" evidence="12">
    <location>
        <begin position="428"/>
        <end position="439"/>
    </location>
</feature>
<evidence type="ECO:0000313" key="15">
    <source>
        <dbReference type="Proteomes" id="UP000243081"/>
    </source>
</evidence>
<feature type="compositionally biased region" description="Polar residues" evidence="12">
    <location>
        <begin position="88"/>
        <end position="100"/>
    </location>
</feature>
<dbReference type="Proteomes" id="UP000243081">
    <property type="component" value="Unassembled WGS sequence"/>
</dbReference>
<dbReference type="EMBL" id="LUKN01000129">
    <property type="protein sequence ID" value="OAR05745.1"/>
    <property type="molecule type" value="Genomic_DNA"/>
</dbReference>
<dbReference type="Pfam" id="PF03416">
    <property type="entry name" value="Peptidase_C54"/>
    <property type="match status" value="1"/>
</dbReference>
<evidence type="ECO:0000256" key="10">
    <source>
        <dbReference type="ARBA" id="ARBA00029362"/>
    </source>
</evidence>
<dbReference type="PANTHER" id="PTHR22624">
    <property type="entry name" value="CYSTEINE PROTEASE ATG4"/>
    <property type="match status" value="1"/>
</dbReference>
<feature type="domain" description="Peptidase C54 catalytic" evidence="13">
    <location>
        <begin position="111"/>
        <end position="408"/>
    </location>
</feature>
<organism evidence="14 15">
    <name type="scientific">Cordyceps confragosa</name>
    <name type="common">Lecanicillium lecanii</name>
    <dbReference type="NCBI Taxonomy" id="2714763"/>
    <lineage>
        <taxon>Eukaryota</taxon>
        <taxon>Fungi</taxon>
        <taxon>Dikarya</taxon>
        <taxon>Ascomycota</taxon>
        <taxon>Pezizomycotina</taxon>
        <taxon>Sordariomycetes</taxon>
        <taxon>Hypocreomycetidae</taxon>
        <taxon>Hypocreales</taxon>
        <taxon>Cordycipitaceae</taxon>
        <taxon>Akanthomyces</taxon>
    </lineage>
</organism>
<evidence type="ECO:0000256" key="12">
    <source>
        <dbReference type="SAM" id="MobiDB-lite"/>
    </source>
</evidence>
<protein>
    <recommendedName>
        <fullName evidence="11">Cysteine protease</fullName>
        <ecNumber evidence="11">3.4.22.-</ecNumber>
    </recommendedName>
</protein>
<dbReference type="GO" id="GO:0016485">
    <property type="term" value="P:protein processing"/>
    <property type="evidence" value="ECO:0007669"/>
    <property type="project" value="TreeGrafter"/>
</dbReference>
<evidence type="ECO:0000259" key="13">
    <source>
        <dbReference type="Pfam" id="PF03416"/>
    </source>
</evidence>
<name>A0A179ITS0_CORDF</name>
<dbReference type="AlphaFoldDB" id="A0A179ITS0"/>
<evidence type="ECO:0000256" key="4">
    <source>
        <dbReference type="ARBA" id="ARBA00022490"/>
    </source>
</evidence>
<accession>A0A179ITS0</accession>
<evidence type="ECO:0000256" key="5">
    <source>
        <dbReference type="ARBA" id="ARBA00022670"/>
    </source>
</evidence>
<dbReference type="InterPro" id="IPR046792">
    <property type="entry name" value="Peptidase_C54_cat"/>
</dbReference>
<comment type="subcellular location">
    <subcellularLocation>
        <location evidence="11">Nucleus</location>
    </subcellularLocation>
    <subcellularLocation>
        <location evidence="11">Cytoplasm</location>
    </subcellularLocation>
    <subcellularLocation>
        <location evidence="1">Preautophagosomal structure</location>
    </subcellularLocation>
</comment>
<keyword evidence="8" id="KW-0653">Protein transport</keyword>
<keyword evidence="11" id="KW-0539">Nucleus</keyword>
<evidence type="ECO:0000313" key="14">
    <source>
        <dbReference type="EMBL" id="OAR05745.1"/>
    </source>
</evidence>
<dbReference type="GO" id="GO:0019786">
    <property type="term" value="F:protein-phosphatidylethanolamide deconjugating activity"/>
    <property type="evidence" value="ECO:0007669"/>
    <property type="project" value="InterPro"/>
</dbReference>
<feature type="compositionally biased region" description="Acidic residues" evidence="12">
    <location>
        <begin position="440"/>
        <end position="455"/>
    </location>
</feature>
<dbReference type="OrthoDB" id="2960936at2759"/>
<dbReference type="PANTHER" id="PTHR22624:SF49">
    <property type="entry name" value="CYSTEINE PROTEASE"/>
    <property type="match status" value="1"/>
</dbReference>
<evidence type="ECO:0000256" key="1">
    <source>
        <dbReference type="ARBA" id="ARBA00004329"/>
    </source>
</evidence>
<evidence type="ECO:0000256" key="6">
    <source>
        <dbReference type="ARBA" id="ARBA00022801"/>
    </source>
</evidence>
<dbReference type="GO" id="GO:0034727">
    <property type="term" value="P:piecemeal microautophagy of the nucleus"/>
    <property type="evidence" value="ECO:0007669"/>
    <property type="project" value="TreeGrafter"/>
</dbReference>
<evidence type="ECO:0000256" key="11">
    <source>
        <dbReference type="RuleBase" id="RU363115"/>
    </source>
</evidence>
<evidence type="ECO:0000256" key="3">
    <source>
        <dbReference type="ARBA" id="ARBA00022448"/>
    </source>
</evidence>
<keyword evidence="5 11" id="KW-0645">Protease</keyword>
<keyword evidence="3" id="KW-0813">Transport</keyword>
<keyword evidence="4 11" id="KW-0963">Cytoplasm</keyword>
<evidence type="ECO:0000256" key="2">
    <source>
        <dbReference type="ARBA" id="ARBA00010958"/>
    </source>
</evidence>
<feature type="region of interest" description="Disordered" evidence="12">
    <location>
        <begin position="42"/>
        <end position="103"/>
    </location>
</feature>
<keyword evidence="7" id="KW-0788">Thiol protease</keyword>
<dbReference type="GO" id="GO:0000407">
    <property type="term" value="C:phagophore assembly site"/>
    <property type="evidence" value="ECO:0007669"/>
    <property type="project" value="UniProtKB-SubCell"/>
</dbReference>
<dbReference type="GO" id="GO:0000423">
    <property type="term" value="P:mitophagy"/>
    <property type="evidence" value="ECO:0007669"/>
    <property type="project" value="TreeGrafter"/>
</dbReference>
<comment type="function">
    <text evidence="11">Required for selective autophagic degradation of the nucleus (nucleophagy) as well as for mitophagy which contributes to regulate mitochondrial quantity and quality by eliminating the mitochondria to a basal level to fulfill cellular energy requirements and preventing excess ROS production.</text>
</comment>
<proteinExistence type="inferred from homology"/>
<evidence type="ECO:0000256" key="9">
    <source>
        <dbReference type="ARBA" id="ARBA00023006"/>
    </source>
</evidence>
<evidence type="ECO:0000256" key="8">
    <source>
        <dbReference type="ARBA" id="ARBA00022927"/>
    </source>
</evidence>
<dbReference type="EC" id="3.4.22.-" evidence="11"/>
<evidence type="ECO:0000256" key="7">
    <source>
        <dbReference type="ARBA" id="ARBA00022807"/>
    </source>
</evidence>
<comment type="catalytic activity">
    <reaction evidence="10">
        <text>[protein]-C-terminal L-amino acid-glycyl-phosphatidylethanolamide + H2O = [protein]-C-terminal L-amino acid-glycine + a 1,2-diacyl-sn-glycero-3-phosphoethanolamine</text>
        <dbReference type="Rhea" id="RHEA:67548"/>
        <dbReference type="Rhea" id="RHEA-COMP:17323"/>
        <dbReference type="Rhea" id="RHEA-COMP:17324"/>
        <dbReference type="ChEBI" id="CHEBI:15377"/>
        <dbReference type="ChEBI" id="CHEBI:64612"/>
        <dbReference type="ChEBI" id="CHEBI:172940"/>
        <dbReference type="ChEBI" id="CHEBI:172941"/>
    </reaction>
    <physiologicalReaction direction="left-to-right" evidence="10">
        <dbReference type="Rhea" id="RHEA:67549"/>
    </physiologicalReaction>
</comment>
<dbReference type="OMA" id="TGFGCMI"/>
<dbReference type="SUPFAM" id="SSF54001">
    <property type="entry name" value="Cysteine proteinases"/>
    <property type="match status" value="1"/>
</dbReference>
<dbReference type="GO" id="GO:0000045">
    <property type="term" value="P:autophagosome assembly"/>
    <property type="evidence" value="ECO:0007669"/>
    <property type="project" value="TreeGrafter"/>
</dbReference>
<keyword evidence="15" id="KW-1185">Reference proteome</keyword>
<sequence length="455" mass="51132">MANVDLGRYRKIVQMFWDPEPSNDPLLDRPVWCLGQSYKLHRGPQERAGDGESTNSTVGEYESTAASTVPEKSKIINLPPNNAPDTPPASTGGSFSYSGRTETDYENGWPQKFVADFESRFWMTYRSEFKTIPRSADPKAASSMSLPMRIKYQLGDPVGFSSDSGWGCMIRSGQSLLANAIGIVRLGRDWRRGQRRAEEIKILRMFADDPAAPYAIHNFVSHGSTRCGKYPGEWFGPSATSQCIKALIDTNETDMRVYTTGDSPDVYEDRFMATAKSVDGVFKPTVILISTRLGIDKITQVYWEALISALQMPQSLGIAGTPANHEERSGRPSSSHYFVGSQGKFLFYLDPHHTRMALPYKENIKDYTAEEVDSCHTSRLRRLHVQEMDPSMLIGFMIRSEKEWEEWRRGIKHVQGKAIIYVADSDPRLQNKPEGREGAIDEVEILSDDDTGDEV</sequence>
<reference evidence="14 15" key="1">
    <citation type="submission" date="2016-03" db="EMBL/GenBank/DDBJ databases">
        <title>Fine-scale spatial genetic structure of a fungal parasite of coffee scale insects.</title>
        <authorList>
            <person name="Jackson D."/>
            <person name="Zemenick K.A."/>
            <person name="Malloure B."/>
            <person name="Quandt C.A."/>
            <person name="James T.Y."/>
        </authorList>
    </citation>
    <scope>NUCLEOTIDE SEQUENCE [LARGE SCALE GENOMIC DNA]</scope>
    <source>
        <strain evidence="14 15">UM487</strain>
    </source>
</reference>
<dbReference type="InterPro" id="IPR005078">
    <property type="entry name" value="Peptidase_C54"/>
</dbReference>
<dbReference type="InterPro" id="IPR038765">
    <property type="entry name" value="Papain-like_cys_pep_sf"/>
</dbReference>
<keyword evidence="9" id="KW-0072">Autophagy</keyword>
<comment type="similarity">
    <text evidence="2 11">Belongs to the peptidase C54 family.</text>
</comment>
<comment type="caution">
    <text evidence="14">The sequence shown here is derived from an EMBL/GenBank/DDBJ whole genome shotgun (WGS) entry which is preliminary data.</text>
</comment>
<keyword evidence="6 11" id="KW-0378">Hydrolase</keyword>
<dbReference type="GO" id="GO:0004197">
    <property type="term" value="F:cysteine-type endopeptidase activity"/>
    <property type="evidence" value="ECO:0007669"/>
    <property type="project" value="TreeGrafter"/>
</dbReference>
<dbReference type="GO" id="GO:0035973">
    <property type="term" value="P:aggrephagy"/>
    <property type="evidence" value="ECO:0007669"/>
    <property type="project" value="TreeGrafter"/>
</dbReference>
<dbReference type="GO" id="GO:0005634">
    <property type="term" value="C:nucleus"/>
    <property type="evidence" value="ECO:0007669"/>
    <property type="project" value="UniProtKB-SubCell"/>
</dbReference>